<evidence type="ECO:0000256" key="1">
    <source>
        <dbReference type="SAM" id="Phobius"/>
    </source>
</evidence>
<dbReference type="RefSeq" id="WP_064231902.1">
    <property type="nucleotide sequence ID" value="NZ_LVZK01000003.1"/>
</dbReference>
<feature type="transmembrane region" description="Helical" evidence="1">
    <location>
        <begin position="99"/>
        <end position="115"/>
    </location>
</feature>
<keyword evidence="1" id="KW-0812">Transmembrane</keyword>
<evidence type="ECO:0008006" key="4">
    <source>
        <dbReference type="Google" id="ProtNLM"/>
    </source>
</evidence>
<name>A0A179B1M8_9ACTO</name>
<feature type="transmembrane region" description="Helical" evidence="1">
    <location>
        <begin position="7"/>
        <end position="26"/>
    </location>
</feature>
<evidence type="ECO:0000313" key="3">
    <source>
        <dbReference type="Proteomes" id="UP000078368"/>
    </source>
</evidence>
<comment type="caution">
    <text evidence="2">The sequence shown here is derived from an EMBL/GenBank/DDBJ whole genome shotgun (WGS) entry which is preliminary data.</text>
</comment>
<dbReference type="AlphaFoldDB" id="A0A179B1M8"/>
<dbReference type="EMBL" id="LVZK01000003">
    <property type="protein sequence ID" value="OAP85285.1"/>
    <property type="molecule type" value="Genomic_DNA"/>
</dbReference>
<keyword evidence="3" id="KW-1185">Reference proteome</keyword>
<accession>A0A179B1M8</accession>
<keyword evidence="1" id="KW-1133">Transmembrane helix</keyword>
<sequence length="136" mass="15675">MAKKTFVTLRVLIVAFTMLIFGWLFLSRPYIHASLSGVSCEPVGWNFLERPYSSLSYVEGDGDEIETFMNENHFDEKYFDRVSRNLHEGCNLAREDRRFYMTVLTVVAATAFITLPKPKRKERSRTIPAESDQPTG</sequence>
<protein>
    <recommendedName>
        <fullName evidence="4">Transmembrane protein</fullName>
    </recommendedName>
</protein>
<organism evidence="2 3">
    <name type="scientific">Peptidiphaga gingivicola</name>
    <dbReference type="NCBI Taxonomy" id="2741497"/>
    <lineage>
        <taxon>Bacteria</taxon>
        <taxon>Bacillati</taxon>
        <taxon>Actinomycetota</taxon>
        <taxon>Actinomycetes</taxon>
        <taxon>Actinomycetales</taxon>
        <taxon>Actinomycetaceae</taxon>
        <taxon>Peptidiphaga</taxon>
    </lineage>
</organism>
<proteinExistence type="predicted"/>
<evidence type="ECO:0000313" key="2">
    <source>
        <dbReference type="EMBL" id="OAP85285.1"/>
    </source>
</evidence>
<keyword evidence="1" id="KW-0472">Membrane</keyword>
<dbReference type="Proteomes" id="UP000078368">
    <property type="component" value="Unassembled WGS sequence"/>
</dbReference>
<reference evidence="2 3" key="1">
    <citation type="submission" date="2016-04" db="EMBL/GenBank/DDBJ databases">
        <title>Peptidophaga gingivicola gen. nov., sp. nov., isolated from human subgingival plaque.</title>
        <authorList>
            <person name="Beall C.J."/>
            <person name="Mokrzan E.M."/>
            <person name="Griffen A.L."/>
            <person name="Leys E.J."/>
        </authorList>
    </citation>
    <scope>NUCLEOTIDE SEQUENCE [LARGE SCALE GENOMIC DNA]</scope>
    <source>
        <strain evidence="2 3">BA112</strain>
    </source>
</reference>
<gene>
    <name evidence="2" type="ORF">A4H34_09265</name>
</gene>